<dbReference type="RefSeq" id="WP_002848177.1">
    <property type="nucleotide sequence ID" value="NZ_AACCWR020000035.1"/>
</dbReference>
<evidence type="ECO:0008006" key="3">
    <source>
        <dbReference type="Google" id="ProtNLM"/>
    </source>
</evidence>
<dbReference type="OMA" id="FYGNSPC"/>
<dbReference type="Proteomes" id="UP000535509">
    <property type="component" value="Unassembled WGS sequence"/>
</dbReference>
<dbReference type="EMBL" id="AABTCC010000012">
    <property type="protein sequence ID" value="EAI8859183.1"/>
    <property type="molecule type" value="Genomic_DNA"/>
</dbReference>
<proteinExistence type="predicted"/>
<reference evidence="1 2" key="1">
    <citation type="submission" date="2018-06" db="EMBL/GenBank/DDBJ databases">
        <authorList>
            <consortium name="PulseNet: The National Subtyping Network for Foodborne Disease Surveillance"/>
            <person name="Tarr C.L."/>
            <person name="Trees E."/>
            <person name="Katz L.S."/>
            <person name="Carleton-Romer H.A."/>
            <person name="Stroika S."/>
            <person name="Kucerova Z."/>
            <person name="Roache K.F."/>
            <person name="Sabol A.L."/>
            <person name="Besser J."/>
            <person name="Gerner-Smidt P."/>
        </authorList>
    </citation>
    <scope>NUCLEOTIDE SEQUENCE [LARGE SCALE GENOMIC DNA]</scope>
    <source>
        <strain evidence="1 2">PNUSAC001503</strain>
    </source>
</reference>
<evidence type="ECO:0000313" key="2">
    <source>
        <dbReference type="Proteomes" id="UP000535509"/>
    </source>
</evidence>
<protein>
    <recommendedName>
        <fullName evidence="3">Co/Ni ABC transporter CbiKLMQO, membrane protein CbiL</fullName>
    </recommendedName>
</protein>
<comment type="caution">
    <text evidence="1">The sequence shown here is derived from an EMBL/GenBank/DDBJ whole genome shotgun (WGS) entry which is preliminary data.</text>
</comment>
<evidence type="ECO:0000313" key="1">
    <source>
        <dbReference type="EMBL" id="EAI8859183.1"/>
    </source>
</evidence>
<dbReference type="AlphaFoldDB" id="A0A5L8JG01"/>
<organism evidence="1 2">
    <name type="scientific">Campylobacter fetus</name>
    <dbReference type="NCBI Taxonomy" id="196"/>
    <lineage>
        <taxon>Bacteria</taxon>
        <taxon>Pseudomonadati</taxon>
        <taxon>Campylobacterota</taxon>
        <taxon>Epsilonproteobacteria</taxon>
        <taxon>Campylobacterales</taxon>
        <taxon>Campylobacteraceae</taxon>
        <taxon>Campylobacter</taxon>
    </lineage>
</organism>
<dbReference type="GeneID" id="61064017"/>
<accession>A0A5L8JG01</accession>
<gene>
    <name evidence="1" type="ORF">CX802_04925</name>
</gene>
<sequence length="138" mass="15335">MIKFMLIICVAVALNAHSLKVFAKEENGFVLIKSYFYGNSPCKECKVELIKDNKILSTVKTDSKGEARAKIVASEFDILVDGGLAHEKRVSFKAENPLPIDTDDSTMMYVFKFIAGFAAIAIIFGCLYIIKRRQVACS</sequence>
<keyword evidence="2" id="KW-1185">Reference proteome</keyword>
<name>A0A5L8JG01_CAMFE</name>